<keyword evidence="2" id="KW-1185">Reference proteome</keyword>
<accession>A0ABV4V266</accession>
<evidence type="ECO:0000313" key="1">
    <source>
        <dbReference type="EMBL" id="MFB0843449.1"/>
    </source>
</evidence>
<proteinExistence type="predicted"/>
<dbReference type="RefSeq" id="WP_373952243.1">
    <property type="nucleotide sequence ID" value="NZ_JBHDLN010000006.1"/>
</dbReference>
<name>A0ABV4V266_9BACL</name>
<gene>
    <name evidence="1" type="ORF">ACEU3E_14815</name>
</gene>
<dbReference type="Proteomes" id="UP001575622">
    <property type="component" value="Unassembled WGS sequence"/>
</dbReference>
<sequence>MSIAEYNLLSDIQYWHESSQGHMEMAMVFLQHGMHEECFSFTGMAVEAMLRAFYIKFTGQLVHAQPSYEILIKTLRSCCEVDLDTELFLIAVLFLSRNYDSLILNSPIEEHIRKILIKTDRILHHLSTKVVEDAGALYRYVLVRI</sequence>
<reference evidence="1 2" key="1">
    <citation type="submission" date="2024-09" db="EMBL/GenBank/DDBJ databases">
        <authorList>
            <person name="Makale K.P.P."/>
            <person name="Makhzoum A."/>
            <person name="Rantong G."/>
            <person name="Rahube T.O."/>
        </authorList>
    </citation>
    <scope>NUCLEOTIDE SEQUENCE [LARGE SCALE GENOMIC DNA]</scope>
    <source>
        <strain evidence="1 2">KM_D13</strain>
    </source>
</reference>
<evidence type="ECO:0000313" key="2">
    <source>
        <dbReference type="Proteomes" id="UP001575622"/>
    </source>
</evidence>
<dbReference type="EMBL" id="JBHDLN010000006">
    <property type="protein sequence ID" value="MFB0843449.1"/>
    <property type="molecule type" value="Genomic_DNA"/>
</dbReference>
<comment type="caution">
    <text evidence="1">The sequence shown here is derived from an EMBL/GenBank/DDBJ whole genome shotgun (WGS) entry which is preliminary data.</text>
</comment>
<organism evidence="1 2">
    <name type="scientific">Paenibacillus oleatilyticus</name>
    <dbReference type="NCBI Taxonomy" id="2594886"/>
    <lineage>
        <taxon>Bacteria</taxon>
        <taxon>Bacillati</taxon>
        <taxon>Bacillota</taxon>
        <taxon>Bacilli</taxon>
        <taxon>Bacillales</taxon>
        <taxon>Paenibacillaceae</taxon>
        <taxon>Paenibacillus</taxon>
    </lineage>
</organism>
<protein>
    <submittedName>
        <fullName evidence="1">Uncharacterized protein</fullName>
    </submittedName>
</protein>